<gene>
    <name evidence="1" type="ORF">D0368_00108</name>
</gene>
<name>A0A3G4RT34_ECOLX</name>
<keyword evidence="1" id="KW-0614">Plasmid</keyword>
<sequence>MRAPVTLQLITPLHRKTMQLLETAELIFSDEGFQVVRGYEHQFGIERRETLFHTLFIGLPSLPEDVWGATQEQTTITLH</sequence>
<protein>
    <submittedName>
        <fullName evidence="1">Conjugal transfer protein TraC</fullName>
    </submittedName>
</protein>
<dbReference type="EMBL" id="MH847128">
    <property type="protein sequence ID" value="AYU68872.1"/>
    <property type="molecule type" value="Genomic_DNA"/>
</dbReference>
<geneLocation type="plasmid" evidence="1">
    <name>p12-034</name>
</geneLocation>
<accession>A0A3G4RT34</accession>
<dbReference type="AlphaFoldDB" id="A0A3G4RT34"/>
<evidence type="ECO:0000313" key="1">
    <source>
        <dbReference type="EMBL" id="AYU68872.1"/>
    </source>
</evidence>
<organism evidence="1">
    <name type="scientific">Escherichia coli</name>
    <dbReference type="NCBI Taxonomy" id="562"/>
    <lineage>
        <taxon>Bacteria</taxon>
        <taxon>Pseudomonadati</taxon>
        <taxon>Pseudomonadota</taxon>
        <taxon>Gammaproteobacteria</taxon>
        <taxon>Enterobacterales</taxon>
        <taxon>Enterobacteriaceae</taxon>
        <taxon>Escherichia</taxon>
    </lineage>
</organism>
<proteinExistence type="predicted"/>
<reference evidence="1" key="1">
    <citation type="journal article" date="2018" name="Vet. Microbiol.">
        <title>Characterization of plasmids harboring blaCTX-M genes in Escherichia coli from French pigs.</title>
        <authorList>
            <person name="Lucas P."/>
            <person name="Jouy E."/>
            <person name="Le Devendec L."/>
            <person name="de Boisseson C."/>
            <person name="Perrin-Guyomard A."/>
            <person name="Jove T."/>
            <person name="Blanchard Y."/>
            <person name="Touzain F."/>
            <person name="Kempf I."/>
        </authorList>
    </citation>
    <scope>NUCLEOTIDE SEQUENCE</scope>
    <source>
        <strain evidence="1">12-034</strain>
        <plasmid evidence="1">p12-034</plasmid>
    </source>
</reference>